<sequence>MATIEKNEYGLVGKNIAYSFSEGYFAQKFENLCLKDHSYKNFDLPQIEDFKDLVDDNKNLKGLNVTIPYKEAVIPYLHKLDKKANEIGAVNTIKFTKKGLKGYNTDCYGFKKSIQPFLKKHHKRALILGTGGASKAVAYVFNELGIKFKFVSRTPGNNQFGYNELDEKTVKKYTVLVNCTPLGTFPNIEEKPDIPYHLITEKHLFFDLIYNPERTAFLQEGGKQGAAICNGLRMLELQAEKAWEIWNS</sequence>
<dbReference type="SUPFAM" id="SSF53223">
    <property type="entry name" value="Aminoacid dehydrogenase-like, N-terminal domain"/>
    <property type="match status" value="1"/>
</dbReference>
<name>A0ABR7V8P9_9FLAO</name>
<keyword evidence="3" id="KW-0057">Aromatic amino acid biosynthesis</keyword>
<dbReference type="EMBL" id="JABTCG010000001">
    <property type="protein sequence ID" value="MBD0849982.1"/>
    <property type="molecule type" value="Genomic_DNA"/>
</dbReference>
<dbReference type="InterPro" id="IPR036291">
    <property type="entry name" value="NAD(P)-bd_dom_sf"/>
</dbReference>
<dbReference type="PANTHER" id="PTHR21089">
    <property type="entry name" value="SHIKIMATE DEHYDROGENASE"/>
    <property type="match status" value="1"/>
</dbReference>
<evidence type="ECO:0000259" key="4">
    <source>
        <dbReference type="Pfam" id="PF08501"/>
    </source>
</evidence>
<proteinExistence type="predicted"/>
<evidence type="ECO:0000313" key="5">
    <source>
        <dbReference type="EMBL" id="MBD0849982.1"/>
    </source>
</evidence>
<gene>
    <name evidence="5" type="ORF">HPE63_04805</name>
</gene>
<accession>A0ABR7V8P9</accession>
<organism evidence="5 6">
    <name type="scientific">Maribacter arenosus</name>
    <dbReference type="NCBI Taxonomy" id="1854708"/>
    <lineage>
        <taxon>Bacteria</taxon>
        <taxon>Pseudomonadati</taxon>
        <taxon>Bacteroidota</taxon>
        <taxon>Flavobacteriia</taxon>
        <taxon>Flavobacteriales</taxon>
        <taxon>Flavobacteriaceae</taxon>
        <taxon>Maribacter</taxon>
    </lineage>
</organism>
<dbReference type="PANTHER" id="PTHR21089:SF1">
    <property type="entry name" value="BIFUNCTIONAL 3-DEHYDROQUINATE DEHYDRATASE_SHIKIMATE DEHYDROGENASE, CHLOROPLASTIC"/>
    <property type="match status" value="1"/>
</dbReference>
<keyword evidence="3" id="KW-0028">Amino-acid biosynthesis</keyword>
<reference evidence="5 6" key="1">
    <citation type="submission" date="2020-05" db="EMBL/GenBank/DDBJ databases">
        <title>The draft genome sequence of Maribacter arenosus CAU 1321.</title>
        <authorList>
            <person name="Mu L."/>
        </authorList>
    </citation>
    <scope>NUCLEOTIDE SEQUENCE [LARGE SCALE GENOMIC DNA]</scope>
    <source>
        <strain evidence="5 6">CAU 1321</strain>
    </source>
</reference>
<dbReference type="InterPro" id="IPR022893">
    <property type="entry name" value="Shikimate_DH_fam"/>
</dbReference>
<keyword evidence="6" id="KW-1185">Reference proteome</keyword>
<dbReference type="InterPro" id="IPR046346">
    <property type="entry name" value="Aminoacid_DH-like_N_sf"/>
</dbReference>
<comment type="pathway">
    <text evidence="1">Metabolic intermediate biosynthesis; chorismate biosynthesis; chorismate from D-erythrose 4-phosphate and phosphoenolpyruvate: step 4/7.</text>
</comment>
<dbReference type="Gene3D" id="3.40.50.10860">
    <property type="entry name" value="Leucine Dehydrogenase, chain A, domain 1"/>
    <property type="match status" value="1"/>
</dbReference>
<dbReference type="RefSeq" id="WP_188313077.1">
    <property type="nucleotide sequence ID" value="NZ_JABTCG010000001.1"/>
</dbReference>
<protein>
    <submittedName>
        <fullName evidence="5">Shikimate dehydrogenase</fullName>
    </submittedName>
</protein>
<dbReference type="Pfam" id="PF08501">
    <property type="entry name" value="Shikimate_dh_N"/>
    <property type="match status" value="1"/>
</dbReference>
<evidence type="ECO:0000256" key="1">
    <source>
        <dbReference type="ARBA" id="ARBA00004871"/>
    </source>
</evidence>
<keyword evidence="2" id="KW-0560">Oxidoreductase</keyword>
<dbReference type="SUPFAM" id="SSF51735">
    <property type="entry name" value="NAD(P)-binding Rossmann-fold domains"/>
    <property type="match status" value="1"/>
</dbReference>
<feature type="domain" description="Shikimate dehydrogenase substrate binding N-terminal" evidence="4">
    <location>
        <begin position="11"/>
        <end position="93"/>
    </location>
</feature>
<dbReference type="Proteomes" id="UP000598350">
    <property type="component" value="Unassembled WGS sequence"/>
</dbReference>
<dbReference type="Gene3D" id="3.40.50.720">
    <property type="entry name" value="NAD(P)-binding Rossmann-like Domain"/>
    <property type="match status" value="1"/>
</dbReference>
<evidence type="ECO:0000256" key="3">
    <source>
        <dbReference type="ARBA" id="ARBA00023141"/>
    </source>
</evidence>
<evidence type="ECO:0000313" key="6">
    <source>
        <dbReference type="Proteomes" id="UP000598350"/>
    </source>
</evidence>
<comment type="caution">
    <text evidence="5">The sequence shown here is derived from an EMBL/GenBank/DDBJ whole genome shotgun (WGS) entry which is preliminary data.</text>
</comment>
<evidence type="ECO:0000256" key="2">
    <source>
        <dbReference type="ARBA" id="ARBA00023002"/>
    </source>
</evidence>
<dbReference type="CDD" id="cd01065">
    <property type="entry name" value="NAD_bind_Shikimate_DH"/>
    <property type="match status" value="1"/>
</dbReference>
<dbReference type="InterPro" id="IPR013708">
    <property type="entry name" value="Shikimate_DH-bd_N"/>
</dbReference>